<evidence type="ECO:0000256" key="18">
    <source>
        <dbReference type="RuleBase" id="RU361146"/>
    </source>
</evidence>
<keyword evidence="22" id="KW-1185">Reference proteome</keyword>
<reference evidence="21" key="1">
    <citation type="journal article" date="2020" name="BMC Genomics">
        <title>Correction to: Identification and distribution of gene clusters required for synthesis of sphingolipid metabolism inhibitors in diverse species of the filamentous fungus Fusarium.</title>
        <authorList>
            <person name="Kim H.S."/>
            <person name="Lohmar J.M."/>
            <person name="Busman M."/>
            <person name="Brown D.W."/>
            <person name="Naumann T.A."/>
            <person name="Divon H.H."/>
            <person name="Lysoe E."/>
            <person name="Uhlig S."/>
            <person name="Proctor R.H."/>
        </authorList>
    </citation>
    <scope>NUCLEOTIDE SEQUENCE</scope>
    <source>
        <strain evidence="21">NRRL 45417</strain>
    </source>
</reference>
<reference evidence="21" key="2">
    <citation type="submission" date="2020-05" db="EMBL/GenBank/DDBJ databases">
        <authorList>
            <person name="Kim H.-S."/>
            <person name="Proctor R.H."/>
            <person name="Brown D.W."/>
        </authorList>
    </citation>
    <scope>NUCLEOTIDE SEQUENCE</scope>
    <source>
        <strain evidence="21">NRRL 45417</strain>
    </source>
</reference>
<dbReference type="InterPro" id="IPR036412">
    <property type="entry name" value="HAD-like_sf"/>
</dbReference>
<dbReference type="Pfam" id="PF13246">
    <property type="entry name" value="Cation_ATPase"/>
    <property type="match status" value="1"/>
</dbReference>
<dbReference type="SUPFAM" id="SSF81660">
    <property type="entry name" value="Metal cation-transporting ATPase, ATP-binding domain N"/>
    <property type="match status" value="1"/>
</dbReference>
<evidence type="ECO:0000256" key="8">
    <source>
        <dbReference type="ARBA" id="ARBA00022837"/>
    </source>
</evidence>
<organism evidence="21 22">
    <name type="scientific">Fusarium gaditjirri</name>
    <dbReference type="NCBI Taxonomy" id="282569"/>
    <lineage>
        <taxon>Eukaryota</taxon>
        <taxon>Fungi</taxon>
        <taxon>Dikarya</taxon>
        <taxon>Ascomycota</taxon>
        <taxon>Pezizomycotina</taxon>
        <taxon>Sordariomycetes</taxon>
        <taxon>Hypocreomycetidae</taxon>
        <taxon>Hypocreales</taxon>
        <taxon>Nectriaceae</taxon>
        <taxon>Fusarium</taxon>
        <taxon>Fusarium nisikadoi species complex</taxon>
    </lineage>
</organism>
<evidence type="ECO:0000256" key="19">
    <source>
        <dbReference type="SAM" id="MobiDB-lite"/>
    </source>
</evidence>
<dbReference type="InterPro" id="IPR023298">
    <property type="entry name" value="ATPase_P-typ_TM_dom_sf"/>
</dbReference>
<dbReference type="GO" id="GO:0006874">
    <property type="term" value="P:intracellular calcium ion homeostasis"/>
    <property type="evidence" value="ECO:0007669"/>
    <property type="project" value="TreeGrafter"/>
</dbReference>
<comment type="function">
    <text evidence="18">Catalyzes the hydrolysis of ATP coupled with the transport of calcium.</text>
</comment>
<dbReference type="InterPro" id="IPR018303">
    <property type="entry name" value="ATPase_P-typ_P_site"/>
</dbReference>
<gene>
    <name evidence="21" type="ORF">FGADI_6310</name>
</gene>
<feature type="domain" description="Cation-transporting P-type ATPase N-terminal" evidence="20">
    <location>
        <begin position="82"/>
        <end position="158"/>
    </location>
</feature>
<dbReference type="Pfam" id="PF00690">
    <property type="entry name" value="Cation_ATPase_N"/>
    <property type="match status" value="1"/>
</dbReference>
<dbReference type="PROSITE" id="PS00154">
    <property type="entry name" value="ATPASE_E1_E2"/>
    <property type="match status" value="1"/>
</dbReference>
<dbReference type="SFLD" id="SFLDG00002">
    <property type="entry name" value="C1.7:_P-type_atpase_like"/>
    <property type="match status" value="1"/>
</dbReference>
<keyword evidence="7 18" id="KW-0547">Nucleotide-binding</keyword>
<evidence type="ECO:0000256" key="4">
    <source>
        <dbReference type="ARBA" id="ARBA00022568"/>
    </source>
</evidence>
<dbReference type="EC" id="7.2.2.10" evidence="18"/>
<evidence type="ECO:0000256" key="7">
    <source>
        <dbReference type="ARBA" id="ARBA00022741"/>
    </source>
</evidence>
<dbReference type="SMART" id="SM00831">
    <property type="entry name" value="Cation_ATPase_N"/>
    <property type="match status" value="1"/>
</dbReference>
<evidence type="ECO:0000256" key="3">
    <source>
        <dbReference type="ARBA" id="ARBA00022554"/>
    </source>
</evidence>
<dbReference type="SUPFAM" id="SSF81653">
    <property type="entry name" value="Calcium ATPase, transduction domain A"/>
    <property type="match status" value="1"/>
</dbReference>
<dbReference type="GO" id="GO:0005886">
    <property type="term" value="C:plasma membrane"/>
    <property type="evidence" value="ECO:0007669"/>
    <property type="project" value="TreeGrafter"/>
</dbReference>
<accession>A0A8H4T7Z2</accession>
<dbReference type="Pfam" id="PF00122">
    <property type="entry name" value="E1-E2_ATPase"/>
    <property type="match status" value="1"/>
</dbReference>
<evidence type="ECO:0000313" key="21">
    <source>
        <dbReference type="EMBL" id="KAF4953040.1"/>
    </source>
</evidence>
<dbReference type="InterPro" id="IPR044492">
    <property type="entry name" value="P_typ_ATPase_HD_dom"/>
</dbReference>
<feature type="transmembrane region" description="Helical" evidence="18">
    <location>
        <begin position="342"/>
        <end position="363"/>
    </location>
</feature>
<dbReference type="GO" id="GO:0005774">
    <property type="term" value="C:vacuolar membrane"/>
    <property type="evidence" value="ECO:0007669"/>
    <property type="project" value="UniProtKB-SubCell"/>
</dbReference>
<dbReference type="InterPro" id="IPR008250">
    <property type="entry name" value="ATPase_P-typ_transduc_dom_A_sf"/>
</dbReference>
<dbReference type="InterPro" id="IPR001757">
    <property type="entry name" value="P_typ_ATPase"/>
</dbReference>
<keyword evidence="5 18" id="KW-0812">Transmembrane</keyword>
<keyword evidence="9 18" id="KW-0067">ATP-binding</keyword>
<comment type="caution">
    <text evidence="21">The sequence shown here is derived from an EMBL/GenBank/DDBJ whole genome shotgun (WGS) entry which is preliminary data.</text>
</comment>
<keyword evidence="6" id="KW-0479">Metal-binding</keyword>
<keyword evidence="12 18" id="KW-1133">Transmembrane helix</keyword>
<dbReference type="GO" id="GO:0016887">
    <property type="term" value="F:ATP hydrolysis activity"/>
    <property type="evidence" value="ECO:0007669"/>
    <property type="project" value="InterPro"/>
</dbReference>
<feature type="region of interest" description="Disordered" evidence="19">
    <location>
        <begin position="1"/>
        <end position="30"/>
    </location>
</feature>
<keyword evidence="3" id="KW-0926">Vacuole</keyword>
<dbReference type="Gene3D" id="3.40.1110.10">
    <property type="entry name" value="Calcium-transporting ATPase, cytoplasmic domain N"/>
    <property type="match status" value="1"/>
</dbReference>
<evidence type="ECO:0000256" key="12">
    <source>
        <dbReference type="ARBA" id="ARBA00022989"/>
    </source>
</evidence>
<dbReference type="PRINTS" id="PR00120">
    <property type="entry name" value="HATPASE"/>
</dbReference>
<evidence type="ECO:0000256" key="2">
    <source>
        <dbReference type="ARBA" id="ARBA00022448"/>
    </source>
</evidence>
<evidence type="ECO:0000256" key="10">
    <source>
        <dbReference type="ARBA" id="ARBA00022842"/>
    </source>
</evidence>
<evidence type="ECO:0000256" key="9">
    <source>
        <dbReference type="ARBA" id="ARBA00022840"/>
    </source>
</evidence>
<feature type="transmembrane region" description="Helical" evidence="18">
    <location>
        <begin position="903"/>
        <end position="920"/>
    </location>
</feature>
<feature type="region of interest" description="Disordered" evidence="19">
    <location>
        <begin position="1034"/>
        <end position="1067"/>
    </location>
</feature>
<protein>
    <recommendedName>
        <fullName evidence="18">Calcium-transporting ATPase</fullName>
        <ecNumber evidence="18">7.2.2.10</ecNumber>
    </recommendedName>
</protein>
<comment type="similarity">
    <text evidence="15 18">Belongs to the cation transport ATPase (P-type) (TC 3.A.3) family.</text>
</comment>
<dbReference type="Gene3D" id="1.20.1110.10">
    <property type="entry name" value="Calcium-transporting ATPase, transmembrane domain"/>
    <property type="match status" value="1"/>
</dbReference>
<evidence type="ECO:0000256" key="11">
    <source>
        <dbReference type="ARBA" id="ARBA00022967"/>
    </source>
</evidence>
<feature type="transmembrane region" description="Helical" evidence="18">
    <location>
        <begin position="133"/>
        <end position="156"/>
    </location>
</feature>
<dbReference type="EMBL" id="JABFAI010000143">
    <property type="protein sequence ID" value="KAF4953040.1"/>
    <property type="molecule type" value="Genomic_DNA"/>
</dbReference>
<evidence type="ECO:0000256" key="13">
    <source>
        <dbReference type="ARBA" id="ARBA00023065"/>
    </source>
</evidence>
<feature type="transmembrane region" description="Helical" evidence="18">
    <location>
        <begin position="176"/>
        <end position="194"/>
    </location>
</feature>
<dbReference type="NCBIfam" id="TIGR01517">
    <property type="entry name" value="ATPase-IIB_Ca"/>
    <property type="match status" value="1"/>
</dbReference>
<dbReference type="SUPFAM" id="SSF81665">
    <property type="entry name" value="Calcium ATPase, transmembrane domain M"/>
    <property type="match status" value="1"/>
</dbReference>
<dbReference type="GO" id="GO:0005388">
    <property type="term" value="F:P-type calcium transporter activity"/>
    <property type="evidence" value="ECO:0007669"/>
    <property type="project" value="UniProtKB-EC"/>
</dbReference>
<evidence type="ECO:0000256" key="1">
    <source>
        <dbReference type="ARBA" id="ARBA00004128"/>
    </source>
</evidence>
<dbReference type="InterPro" id="IPR059000">
    <property type="entry name" value="ATPase_P-type_domA"/>
</dbReference>
<dbReference type="InterPro" id="IPR006408">
    <property type="entry name" value="P-type_ATPase_IIB"/>
</dbReference>
<dbReference type="InterPro" id="IPR023214">
    <property type="entry name" value="HAD_sf"/>
</dbReference>
<evidence type="ECO:0000256" key="15">
    <source>
        <dbReference type="ARBA" id="ARBA00038148"/>
    </source>
</evidence>
<keyword evidence="2 18" id="KW-0813">Transport</keyword>
<keyword evidence="4 18" id="KW-0109">Calcium transport</keyword>
<evidence type="ECO:0000256" key="16">
    <source>
        <dbReference type="ARBA" id="ARBA00048694"/>
    </source>
</evidence>
<feature type="transmembrane region" description="Helical" evidence="18">
    <location>
        <begin position="870"/>
        <end position="888"/>
    </location>
</feature>
<dbReference type="FunFam" id="3.40.50.1000:FF:000018">
    <property type="entry name" value="Calcium-transporting ATPase"/>
    <property type="match status" value="1"/>
</dbReference>
<sequence>MSGHLDPKALQDPRQRSISEVGTISSAGDTTVVPSVNTAEIPQYLDAGNEKRFPHDPNNPFNHSPEVLNQLLDPKSLDVLKGLGGLPGLARSLNVDLKAGLSVDELNTQDCPRVKVFGRNQLPPKKPKSIWRLAWITFQEAVLIMLTVAGTISLALGLYETFGVSHDPGDPTPVDWVEGVAILGAVIIVVVVASHNDWQKEKAFVKLNTKKDDREVKVIRSGKSMLVNVADVVVGDVLNLEPGDLIPADGIFIDGHNVKCDESTVTGESDALKKTPGAKCFVDDPMRTKEPDPFIISGSRVLEGMGTFVVTSVGVNSSFGKIMMSVRTDIESTPLQKKLEGLAVAIAKLGGGASLLMFFILLFRFCASLPGDDRPAEEKASTFVDLLVVAIAIIAVAVPEGLPLAVTLALAFATTRLLKENNLVRVLRACETMGNATCICSDKTGTLTTNKMTVTAGRFGSSSFTSDIPAWASNLSPDTRKLITQSVAINSTAFEGTNEGDAAFIGSKTETALLQLAKDHLGMQSLSEARANEQIVLIEPFNSVKKYMLAVIKVQAGYRVLIKGASEIMVSFCSTEVNPSTGAVEPLDRKAADDAIMAFARKSLRTIGLVYKDFEEMPDLENLGDLTLLGIVGIQDPVREGVPQAVQNARRAGVVTRMVTGDNLVTARAIATECGIFTDGIVMEGPEFRKLSEEELDKIIPRLQVLARSSPDDKRILVTRLKVLGETVAVTGDGTNDAPALKAADIGFSMGISGTEVAKEASEIILMDDNFASIITALKWGRAVNDAVQKFLQFQITVNITAVLLSFVTSMYDDKMEPILKAVQLLWINLIMDTMAALALATDPPTDSILDRPPQPKSAPLITMNMWKMIIGQSIFQVVVVLVLYFAGDSILGYNTSIASEKLQLDTIIFNMFVWMQIFNELNCRRLDNKFNVFVGIHRNLFFILINAIMIGLQIGIVFIGGRVFDIDTDGLNGVQWAISVLIAAFSLPWGMLVRIFPDEWFAKVVYFFAPPFVAVYKWMGRGWGRFVRLFRKNKKAEDEEDASSLEGSERKEKSSGVGPMIVEPRN</sequence>
<comment type="caution">
    <text evidence="18">Lacks conserved residue(s) required for the propagation of feature annotation.</text>
</comment>
<evidence type="ECO:0000256" key="5">
    <source>
        <dbReference type="ARBA" id="ARBA00022692"/>
    </source>
</evidence>
<dbReference type="PANTHER" id="PTHR24093:SF346">
    <property type="entry name" value="CALCIUM-TRANSPORTING ATPASE"/>
    <property type="match status" value="1"/>
</dbReference>
<dbReference type="Gene3D" id="3.40.50.1000">
    <property type="entry name" value="HAD superfamily/HAD-like"/>
    <property type="match status" value="1"/>
</dbReference>
<dbReference type="AlphaFoldDB" id="A0A8H4T7Z2"/>
<comment type="catalytic activity">
    <reaction evidence="16 18">
        <text>Ca(2+)(in) + ATP + H2O = Ca(2+)(out) + ADP + phosphate + H(+)</text>
        <dbReference type="Rhea" id="RHEA:18105"/>
        <dbReference type="ChEBI" id="CHEBI:15377"/>
        <dbReference type="ChEBI" id="CHEBI:15378"/>
        <dbReference type="ChEBI" id="CHEBI:29108"/>
        <dbReference type="ChEBI" id="CHEBI:30616"/>
        <dbReference type="ChEBI" id="CHEBI:43474"/>
        <dbReference type="ChEBI" id="CHEBI:456216"/>
        <dbReference type="EC" id="7.2.2.10"/>
    </reaction>
</comment>
<feature type="compositionally biased region" description="Polar residues" evidence="19">
    <location>
        <begin position="18"/>
        <end position="30"/>
    </location>
</feature>
<dbReference type="Gene3D" id="2.70.150.10">
    <property type="entry name" value="Calcium-transporting ATPase, cytoplasmic transduction domain A"/>
    <property type="match status" value="1"/>
</dbReference>
<keyword evidence="10" id="KW-0460">Magnesium</keyword>
<feature type="compositionally biased region" description="Basic and acidic residues" evidence="19">
    <location>
        <begin position="1"/>
        <end position="17"/>
    </location>
</feature>
<evidence type="ECO:0000256" key="17">
    <source>
        <dbReference type="ARBA" id="ARBA00059328"/>
    </source>
</evidence>
<dbReference type="FunFam" id="1.20.1110.10:FF:000039">
    <property type="entry name" value="Calcium-transporting ATPase"/>
    <property type="match status" value="1"/>
</dbReference>
<dbReference type="SUPFAM" id="SSF56784">
    <property type="entry name" value="HAD-like"/>
    <property type="match status" value="1"/>
</dbReference>
<feature type="transmembrane region" description="Helical" evidence="18">
    <location>
        <begin position="383"/>
        <end position="413"/>
    </location>
</feature>
<dbReference type="NCBIfam" id="TIGR01494">
    <property type="entry name" value="ATPase_P-type"/>
    <property type="match status" value="2"/>
</dbReference>
<feature type="transmembrane region" description="Helical" evidence="18">
    <location>
        <begin position="941"/>
        <end position="962"/>
    </location>
</feature>
<dbReference type="SFLD" id="SFLDF00027">
    <property type="entry name" value="p-type_atpase"/>
    <property type="match status" value="1"/>
</dbReference>
<proteinExistence type="inferred from homology"/>
<evidence type="ECO:0000259" key="20">
    <source>
        <dbReference type="SMART" id="SM00831"/>
    </source>
</evidence>
<dbReference type="CDD" id="cd02081">
    <property type="entry name" value="P-type_ATPase_Ca_PMCA-like"/>
    <property type="match status" value="1"/>
</dbReference>
<keyword evidence="13 18" id="KW-0406">Ion transport</keyword>
<dbReference type="Pfam" id="PF00689">
    <property type="entry name" value="Cation_ATPase_C"/>
    <property type="match status" value="1"/>
</dbReference>
<dbReference type="Pfam" id="PF08282">
    <property type="entry name" value="Hydrolase_3"/>
    <property type="match status" value="1"/>
</dbReference>
<keyword evidence="11" id="KW-1278">Translocase</keyword>
<evidence type="ECO:0000256" key="6">
    <source>
        <dbReference type="ARBA" id="ARBA00022723"/>
    </source>
</evidence>
<keyword evidence="14 18" id="KW-0472">Membrane</keyword>
<evidence type="ECO:0000256" key="14">
    <source>
        <dbReference type="ARBA" id="ARBA00023136"/>
    </source>
</evidence>
<dbReference type="PRINTS" id="PR00119">
    <property type="entry name" value="CATATPASE"/>
</dbReference>
<comment type="function">
    <text evidence="17">This magnesium-dependent enzyme catalyzes the hydrolysis of ATP coupled with the transport of calcium. Transports the calcium to the vacuole and participates in the control of the cytosolic free calcium.</text>
</comment>
<feature type="transmembrane region" description="Helical" evidence="18">
    <location>
        <begin position="974"/>
        <end position="994"/>
    </location>
</feature>
<comment type="subcellular location">
    <subcellularLocation>
        <location evidence="18">Membrane</location>
        <topology evidence="18">Multi-pass membrane protein</topology>
    </subcellularLocation>
    <subcellularLocation>
        <location evidence="1">Vacuole membrane</location>
        <topology evidence="1">Multi-pass membrane protein</topology>
    </subcellularLocation>
</comment>
<dbReference type="SFLD" id="SFLDS00003">
    <property type="entry name" value="Haloacid_Dehalogenase"/>
    <property type="match status" value="1"/>
</dbReference>
<dbReference type="OrthoDB" id="3352408at2759"/>
<dbReference type="GO" id="GO:0005524">
    <property type="term" value="F:ATP binding"/>
    <property type="evidence" value="ECO:0007669"/>
    <property type="project" value="UniProtKB-KW"/>
</dbReference>
<evidence type="ECO:0000313" key="22">
    <source>
        <dbReference type="Proteomes" id="UP000604273"/>
    </source>
</evidence>
<dbReference type="InterPro" id="IPR004014">
    <property type="entry name" value="ATPase_P-typ_cation-transptr_N"/>
</dbReference>
<name>A0A8H4T7Z2_9HYPO</name>
<dbReference type="FunFam" id="2.70.150.10:FF:000028">
    <property type="entry name" value="Calcium-transporting ATPase"/>
    <property type="match status" value="1"/>
</dbReference>
<dbReference type="InterPro" id="IPR006068">
    <property type="entry name" value="ATPase_P-typ_cation-transptr_C"/>
</dbReference>
<dbReference type="Proteomes" id="UP000604273">
    <property type="component" value="Unassembled WGS sequence"/>
</dbReference>
<keyword evidence="8 18" id="KW-0106">Calcium</keyword>
<dbReference type="GO" id="GO:0046872">
    <property type="term" value="F:metal ion binding"/>
    <property type="evidence" value="ECO:0007669"/>
    <property type="project" value="UniProtKB-KW"/>
</dbReference>
<dbReference type="InterPro" id="IPR023299">
    <property type="entry name" value="ATPase_P-typ_cyto_dom_N"/>
</dbReference>
<dbReference type="PANTHER" id="PTHR24093">
    <property type="entry name" value="CATION TRANSPORTING ATPASE"/>
    <property type="match status" value="1"/>
</dbReference>